<dbReference type="Pfam" id="PF09694">
    <property type="entry name" value="Gcw_chp"/>
    <property type="match status" value="1"/>
</dbReference>
<reference evidence="1" key="1">
    <citation type="submission" date="2018-06" db="EMBL/GenBank/DDBJ databases">
        <authorList>
            <person name="Zhirakovskaya E."/>
        </authorList>
    </citation>
    <scope>NUCLEOTIDE SEQUENCE</scope>
</reference>
<evidence type="ECO:0000313" key="1">
    <source>
        <dbReference type="EMBL" id="VAW36509.1"/>
    </source>
</evidence>
<proteinExistence type="predicted"/>
<name>A0A3B0VI82_9ZZZZ</name>
<accession>A0A3B0VI82</accession>
<organism evidence="1">
    <name type="scientific">hydrothermal vent metagenome</name>
    <dbReference type="NCBI Taxonomy" id="652676"/>
    <lineage>
        <taxon>unclassified sequences</taxon>
        <taxon>metagenomes</taxon>
        <taxon>ecological metagenomes</taxon>
    </lineage>
</organism>
<gene>
    <name evidence="1" type="ORF">MNBD_DELTA02-260</name>
</gene>
<protein>
    <submittedName>
        <fullName evidence="1">Uncharacterized protein</fullName>
    </submittedName>
</protein>
<dbReference type="EMBL" id="UOEZ01000041">
    <property type="protein sequence ID" value="VAW36509.1"/>
    <property type="molecule type" value="Genomic_DNA"/>
</dbReference>
<sequence>MKLKAALLSLLVMAMVFVSYGKAQAIEADVSAGVDVLSNYVWRGQNLVNDSGVLQPTLDIALKNGLGFNYWSNNSMNNGETTETDLTLTYSRDYGKLSTTTGYIHYGLDSAPDTEEIFVALSYDTFLSPSITVYQDIDEGDGQFVIFAIGHSIDIGNFYGKDVALNLGASAGYNFSDGASMGTNAKGKEFNDFYAGELTASLTIPVTSNITIEPKIAYTGELSDDADEAISALNVGYGTGRDTEVLYGGVNISMNF</sequence>
<dbReference type="AlphaFoldDB" id="A0A3B0VI82"/>
<dbReference type="InterPro" id="IPR010239">
    <property type="entry name" value="CHP02001"/>
</dbReference>